<name>A0AA50H9H2_9HYPH</name>
<dbReference type="RefSeq" id="WP_306041814.1">
    <property type="nucleotide sequence ID" value="NZ_CP132309.1"/>
</dbReference>
<sequence>MIRFLTAALLSSSLISPAMAQSVDDVVTETIDFKTPDSAATSTARQMYGKEFRTVAAQRVWLEDPDDDYEQLVVMMGAERNCATGCFVAALYYDETQWLEVWRRPGKSVGLGPVGLTGMKPIYDGFRLWKWSGTNYLAQPLTQERKPRQPTEAELAAATDALNKQFRGGSEPLDPATVDAIDVNIQKGREVALLISSTYYCGNSACPIVFLDDQGKWIGTLKALGPDFAVTSDKDENGRRLIEVSVAGGIETYSLGDDQPRSSLGPMKITIAGSKR</sequence>
<protein>
    <recommendedName>
        <fullName evidence="4">Secreted protein</fullName>
    </recommendedName>
</protein>
<evidence type="ECO:0000313" key="3">
    <source>
        <dbReference type="Proteomes" id="UP001234585"/>
    </source>
</evidence>
<gene>
    <name evidence="2" type="ORF">Q9313_28670</name>
</gene>
<geneLocation type="plasmid" evidence="2 3">
    <name>unnamed7</name>
</geneLocation>
<feature type="signal peptide" evidence="1">
    <location>
        <begin position="1"/>
        <end position="20"/>
    </location>
</feature>
<organism evidence="2 3">
    <name type="scientific">Shinella sumterensis</name>
    <dbReference type="NCBI Taxonomy" id="1967501"/>
    <lineage>
        <taxon>Bacteria</taxon>
        <taxon>Pseudomonadati</taxon>
        <taxon>Pseudomonadota</taxon>
        <taxon>Alphaproteobacteria</taxon>
        <taxon>Hyphomicrobiales</taxon>
        <taxon>Rhizobiaceae</taxon>
        <taxon>Shinella</taxon>
    </lineage>
</organism>
<dbReference type="Proteomes" id="UP001234585">
    <property type="component" value="Plasmid unnamed7"/>
</dbReference>
<keyword evidence="2" id="KW-0614">Plasmid</keyword>
<proteinExistence type="predicted"/>
<dbReference type="AlphaFoldDB" id="A0AA50H9H2"/>
<dbReference type="EMBL" id="CP132309">
    <property type="protein sequence ID" value="WLS01374.1"/>
    <property type="molecule type" value="Genomic_DNA"/>
</dbReference>
<reference evidence="2 3" key="1">
    <citation type="submission" date="2023-08" db="EMBL/GenBank/DDBJ databases">
        <title>Pathogen: clinical or host-associated sample.</title>
        <authorList>
            <person name="Hergert J."/>
            <person name="Casey R."/>
            <person name="Wagner J."/>
            <person name="Young E.L."/>
            <person name="Oakeson K.F."/>
        </authorList>
    </citation>
    <scope>NUCLEOTIDE SEQUENCE [LARGE SCALE GENOMIC DNA]</scope>
    <source>
        <strain evidence="2 3">1760953</strain>
        <plasmid evidence="2 3">unnamed7</plasmid>
    </source>
</reference>
<evidence type="ECO:0008006" key="4">
    <source>
        <dbReference type="Google" id="ProtNLM"/>
    </source>
</evidence>
<evidence type="ECO:0000313" key="2">
    <source>
        <dbReference type="EMBL" id="WLS01374.1"/>
    </source>
</evidence>
<feature type="chain" id="PRO_5041387438" description="Secreted protein" evidence="1">
    <location>
        <begin position="21"/>
        <end position="276"/>
    </location>
</feature>
<evidence type="ECO:0000256" key="1">
    <source>
        <dbReference type="SAM" id="SignalP"/>
    </source>
</evidence>
<keyword evidence="1" id="KW-0732">Signal</keyword>
<keyword evidence="3" id="KW-1185">Reference proteome</keyword>
<accession>A0AA50H9H2</accession>